<organism evidence="1 2">
    <name type="scientific">Yersinia mollaretii</name>
    <dbReference type="NCBI Taxonomy" id="33060"/>
    <lineage>
        <taxon>Bacteria</taxon>
        <taxon>Pseudomonadati</taxon>
        <taxon>Pseudomonadota</taxon>
        <taxon>Gammaproteobacteria</taxon>
        <taxon>Enterobacterales</taxon>
        <taxon>Yersiniaceae</taxon>
        <taxon>Yersinia</taxon>
    </lineage>
</organism>
<dbReference type="EMBL" id="CQBM01000013">
    <property type="protein sequence ID" value="CNI58978.1"/>
    <property type="molecule type" value="Genomic_DNA"/>
</dbReference>
<evidence type="ECO:0000313" key="2">
    <source>
        <dbReference type="Proteomes" id="UP000040841"/>
    </source>
</evidence>
<name>A0AA36PPH6_YERMO</name>
<comment type="caution">
    <text evidence="1">The sequence shown here is derived from an EMBL/GenBank/DDBJ whole genome shotgun (WGS) entry which is preliminary data.</text>
</comment>
<dbReference type="AlphaFoldDB" id="A0AA36PPH6"/>
<evidence type="ECO:0000313" key="1">
    <source>
        <dbReference type="EMBL" id="CNI58978.1"/>
    </source>
</evidence>
<evidence type="ECO:0008006" key="3">
    <source>
        <dbReference type="Google" id="ProtNLM"/>
    </source>
</evidence>
<proteinExistence type="predicted"/>
<accession>A0AA36PPH6</accession>
<dbReference type="Proteomes" id="UP000040841">
    <property type="component" value="Unassembled WGS sequence"/>
</dbReference>
<reference evidence="1 2" key="1">
    <citation type="submission" date="2015-03" db="EMBL/GenBank/DDBJ databases">
        <authorList>
            <consortium name="Pathogen Informatics"/>
            <person name="Murphy D."/>
        </authorList>
    </citation>
    <scope>NUCLEOTIDE SEQUENCE [LARGE SCALE GENOMIC DNA]</scope>
    <source>
        <strain evidence="1 2">FE82747</strain>
    </source>
</reference>
<sequence>MKLITKNFRLNALANQYSAAVYEHVRQQNGGDFFIVDSGGLALRIEIVGGVSGVRGLVDAYYLEAVKLNYPQWEKLAIEVLTNCLKENNAVTDVGIEIWQSMGSDIGSTVTGNGGPFNA</sequence>
<protein>
    <recommendedName>
        <fullName evidence="3">Prophage protein</fullName>
    </recommendedName>
</protein>
<gene>
    <name evidence="1" type="ORF">ERS008502_03704</name>
</gene>